<feature type="domain" description="HTH asnC-type" evidence="4">
    <location>
        <begin position="1"/>
        <end position="62"/>
    </location>
</feature>
<dbReference type="InterPro" id="IPR019887">
    <property type="entry name" value="Tscrpt_reg_AsnC/Lrp_C"/>
</dbReference>
<comment type="caution">
    <text evidence="5">The sequence shown here is derived from an EMBL/GenBank/DDBJ whole genome shotgun (WGS) entry which is preliminary data.</text>
</comment>
<dbReference type="SUPFAM" id="SSF46785">
    <property type="entry name" value="Winged helix' DNA-binding domain"/>
    <property type="match status" value="1"/>
</dbReference>
<dbReference type="AlphaFoldDB" id="A0A371JAW3"/>
<evidence type="ECO:0000313" key="5">
    <source>
        <dbReference type="EMBL" id="RDY29892.1"/>
    </source>
</evidence>
<reference evidence="5 6" key="1">
    <citation type="journal article" date="2017" name="Genome Announc.">
        <title>Draft Genome Sequence of a Sporulating and Motile Strain of Lachnotalea glycerini Isolated from Water in Quebec City, Canada.</title>
        <authorList>
            <person name="Maheux A.F."/>
            <person name="Boudreau D.K."/>
            <person name="Berube E."/>
            <person name="Boissinot M."/>
            <person name="Raymond F."/>
            <person name="Brodeur S."/>
            <person name="Corbeil J."/>
            <person name="Isabel S."/>
            <person name="Omar R.F."/>
            <person name="Bergeron M.G."/>
        </authorList>
    </citation>
    <scope>NUCLEOTIDE SEQUENCE [LARGE SCALE GENOMIC DNA]</scope>
    <source>
        <strain evidence="5 6">CCRI-19302</strain>
    </source>
</reference>
<proteinExistence type="predicted"/>
<dbReference type="InterPro" id="IPR011991">
    <property type="entry name" value="ArsR-like_HTH"/>
</dbReference>
<dbReference type="RefSeq" id="WP_115804263.1">
    <property type="nucleotide sequence ID" value="NZ_NOKA02000058.1"/>
</dbReference>
<dbReference type="Proteomes" id="UP000216411">
    <property type="component" value="Unassembled WGS sequence"/>
</dbReference>
<gene>
    <name evidence="5" type="ORF">CG710_017485</name>
</gene>
<dbReference type="InterPro" id="IPR036388">
    <property type="entry name" value="WH-like_DNA-bd_sf"/>
</dbReference>
<evidence type="ECO:0000256" key="1">
    <source>
        <dbReference type="ARBA" id="ARBA00023015"/>
    </source>
</evidence>
<keyword evidence="3" id="KW-0804">Transcription</keyword>
<dbReference type="PRINTS" id="PR00033">
    <property type="entry name" value="HTHASNC"/>
</dbReference>
<dbReference type="SUPFAM" id="SSF54909">
    <property type="entry name" value="Dimeric alpha+beta barrel"/>
    <property type="match status" value="1"/>
</dbReference>
<evidence type="ECO:0000313" key="6">
    <source>
        <dbReference type="Proteomes" id="UP000216411"/>
    </source>
</evidence>
<dbReference type="Gene3D" id="1.10.10.10">
    <property type="entry name" value="Winged helix-like DNA-binding domain superfamily/Winged helix DNA-binding domain"/>
    <property type="match status" value="1"/>
</dbReference>
<evidence type="ECO:0000259" key="4">
    <source>
        <dbReference type="PROSITE" id="PS50956"/>
    </source>
</evidence>
<dbReference type="PROSITE" id="PS00519">
    <property type="entry name" value="HTH_ASNC_1"/>
    <property type="match status" value="1"/>
</dbReference>
<evidence type="ECO:0000256" key="2">
    <source>
        <dbReference type="ARBA" id="ARBA00023125"/>
    </source>
</evidence>
<dbReference type="GO" id="GO:0005829">
    <property type="term" value="C:cytosol"/>
    <property type="evidence" value="ECO:0007669"/>
    <property type="project" value="TreeGrafter"/>
</dbReference>
<name>A0A371JAW3_9FIRM</name>
<dbReference type="CDD" id="cd00090">
    <property type="entry name" value="HTH_ARSR"/>
    <property type="match status" value="1"/>
</dbReference>
<dbReference type="PROSITE" id="PS50956">
    <property type="entry name" value="HTH_ASNC_2"/>
    <property type="match status" value="1"/>
</dbReference>
<dbReference type="GO" id="GO:0043200">
    <property type="term" value="P:response to amino acid"/>
    <property type="evidence" value="ECO:0007669"/>
    <property type="project" value="TreeGrafter"/>
</dbReference>
<accession>A0A371JAW3</accession>
<keyword evidence="6" id="KW-1185">Reference proteome</keyword>
<dbReference type="Pfam" id="PF01037">
    <property type="entry name" value="AsnC_trans_reg"/>
    <property type="match status" value="1"/>
</dbReference>
<dbReference type="PANTHER" id="PTHR30154:SF53">
    <property type="entry name" value="HTH-TYPE TRANSCRIPTIONAL REGULATOR LRPC"/>
    <property type="match status" value="1"/>
</dbReference>
<dbReference type="Pfam" id="PF13412">
    <property type="entry name" value="HTH_24"/>
    <property type="match status" value="1"/>
</dbReference>
<keyword evidence="2" id="KW-0238">DNA-binding</keyword>
<keyword evidence="1" id="KW-0805">Transcription regulation</keyword>
<dbReference type="EMBL" id="NOKA02000058">
    <property type="protein sequence ID" value="RDY29892.1"/>
    <property type="molecule type" value="Genomic_DNA"/>
</dbReference>
<dbReference type="PANTHER" id="PTHR30154">
    <property type="entry name" value="LEUCINE-RESPONSIVE REGULATORY PROTEIN"/>
    <property type="match status" value="1"/>
</dbReference>
<dbReference type="SMART" id="SM00344">
    <property type="entry name" value="HTH_ASNC"/>
    <property type="match status" value="1"/>
</dbReference>
<dbReference type="InterPro" id="IPR000485">
    <property type="entry name" value="AsnC-type_HTH_dom"/>
</dbReference>
<organism evidence="5 6">
    <name type="scientific">Lachnotalea glycerini</name>
    <dbReference type="NCBI Taxonomy" id="1763509"/>
    <lineage>
        <taxon>Bacteria</taxon>
        <taxon>Bacillati</taxon>
        <taxon>Bacillota</taxon>
        <taxon>Clostridia</taxon>
        <taxon>Lachnospirales</taxon>
        <taxon>Lachnospiraceae</taxon>
        <taxon>Lachnotalea</taxon>
    </lineage>
</organism>
<dbReference type="Gene3D" id="3.30.70.920">
    <property type="match status" value="1"/>
</dbReference>
<dbReference type="InterPro" id="IPR019888">
    <property type="entry name" value="Tscrpt_reg_AsnC-like"/>
</dbReference>
<dbReference type="InterPro" id="IPR036390">
    <property type="entry name" value="WH_DNA-bd_sf"/>
</dbReference>
<dbReference type="GO" id="GO:0043565">
    <property type="term" value="F:sequence-specific DNA binding"/>
    <property type="evidence" value="ECO:0007669"/>
    <property type="project" value="InterPro"/>
</dbReference>
<dbReference type="FunFam" id="1.10.10.10:FF:000186">
    <property type="entry name" value="AsnC family transcriptional regulator"/>
    <property type="match status" value="1"/>
</dbReference>
<dbReference type="OrthoDB" id="66249at2"/>
<dbReference type="InterPro" id="IPR019885">
    <property type="entry name" value="Tscrpt_reg_HTH_AsnC-type_CS"/>
</dbReference>
<dbReference type="InterPro" id="IPR011008">
    <property type="entry name" value="Dimeric_a/b-barrel"/>
</dbReference>
<sequence>MDEIDKKILKTLQHNGRVSIKDLSAQINLTPPAVSERIKRLENQGIILGYTAIIDTQKIGLSILALINVSMRADKHKEFYKFIRSLDSVTECYHVTGAYCMVVTVYCKSMTDLEHVINLVQQYGDTNTLLVLSRPISQRPFF</sequence>
<protein>
    <submittedName>
        <fullName evidence="5">Lrp/AsnC family transcriptional regulator</fullName>
    </submittedName>
</protein>
<evidence type="ECO:0000256" key="3">
    <source>
        <dbReference type="ARBA" id="ARBA00023163"/>
    </source>
</evidence>